<evidence type="ECO:0000256" key="3">
    <source>
        <dbReference type="ARBA" id="ARBA00022989"/>
    </source>
</evidence>
<dbReference type="GO" id="GO:0055085">
    <property type="term" value="P:transmembrane transport"/>
    <property type="evidence" value="ECO:0007669"/>
    <property type="project" value="InterPro"/>
</dbReference>
<feature type="transmembrane region" description="Helical" evidence="5">
    <location>
        <begin position="266"/>
        <end position="289"/>
    </location>
</feature>
<evidence type="ECO:0000256" key="2">
    <source>
        <dbReference type="ARBA" id="ARBA00022692"/>
    </source>
</evidence>
<feature type="transmembrane region" description="Helical" evidence="5">
    <location>
        <begin position="16"/>
        <end position="36"/>
    </location>
</feature>
<dbReference type="EMBL" id="RZTZ01000006">
    <property type="protein sequence ID" value="RVT60924.1"/>
    <property type="molecule type" value="Genomic_DNA"/>
</dbReference>
<protein>
    <submittedName>
        <fullName evidence="7">APC family permease</fullName>
    </submittedName>
</protein>
<accession>A0A3S2W3D9</accession>
<feature type="transmembrane region" description="Helical" evidence="5">
    <location>
        <begin position="232"/>
        <end position="254"/>
    </location>
</feature>
<dbReference type="PANTHER" id="PTHR42770:SF8">
    <property type="entry name" value="PUTRESCINE IMPORTER PUUP"/>
    <property type="match status" value="1"/>
</dbReference>
<name>A0A3S2W3D9_9BACI</name>
<dbReference type="GO" id="GO:0016020">
    <property type="term" value="C:membrane"/>
    <property type="evidence" value="ECO:0007669"/>
    <property type="project" value="UniProtKB-SubCell"/>
</dbReference>
<evidence type="ECO:0000256" key="1">
    <source>
        <dbReference type="ARBA" id="ARBA00004141"/>
    </source>
</evidence>
<keyword evidence="4 5" id="KW-0472">Membrane</keyword>
<feature type="transmembrane region" description="Helical" evidence="5">
    <location>
        <begin position="387"/>
        <end position="405"/>
    </location>
</feature>
<evidence type="ECO:0000256" key="5">
    <source>
        <dbReference type="SAM" id="Phobius"/>
    </source>
</evidence>
<reference evidence="7 8" key="1">
    <citation type="submission" date="2019-01" db="EMBL/GenBank/DDBJ databases">
        <title>Bacillus sp. M5HDSG1-1, whole genome shotgun sequence.</title>
        <authorList>
            <person name="Tuo L."/>
        </authorList>
    </citation>
    <scope>NUCLEOTIDE SEQUENCE [LARGE SCALE GENOMIC DNA]</scope>
    <source>
        <strain evidence="7 8">M5HDSG1-1</strain>
    </source>
</reference>
<comment type="subcellular location">
    <subcellularLocation>
        <location evidence="1">Membrane</location>
        <topology evidence="1">Multi-pass membrane protein</topology>
    </subcellularLocation>
</comment>
<feature type="transmembrane region" description="Helical" evidence="5">
    <location>
        <begin position="87"/>
        <end position="114"/>
    </location>
</feature>
<dbReference type="InterPro" id="IPR050367">
    <property type="entry name" value="APC_superfamily"/>
</dbReference>
<dbReference type="PANTHER" id="PTHR42770">
    <property type="entry name" value="AMINO ACID TRANSPORTER-RELATED"/>
    <property type="match status" value="1"/>
</dbReference>
<feature type="transmembrane region" description="Helical" evidence="5">
    <location>
        <begin position="192"/>
        <end position="211"/>
    </location>
</feature>
<evidence type="ECO:0000313" key="8">
    <source>
        <dbReference type="Proteomes" id="UP000288024"/>
    </source>
</evidence>
<feature type="transmembrane region" description="Helical" evidence="5">
    <location>
        <begin position="354"/>
        <end position="375"/>
    </location>
</feature>
<evidence type="ECO:0000256" key="4">
    <source>
        <dbReference type="ARBA" id="ARBA00023136"/>
    </source>
</evidence>
<sequence length="458" mass="50496">MNQKPTLTKTLKLHQVVFMGLAWMTPMIFFTVYGVAFEAADGMMTPAYLIAFLAIFFTAFSYSRMVKAYPISGSAYTYTKKSIHPKVGFLVGWALLLDYVFSPIIAILTFGIFMNTEFPSIPVFVWIIIMNIVLVIVNIVGIKSAARISGISVLVQIAFIVLFCALIVKDVITGDTAASSLFSLSPFLSDHSSLSAVFTGASLICFCFLGFDAVTTMSEETIKAEKTVSKAIFLIVLIAAVMYIAISYLTQVAFPNFAFSNPDNAAYALVQLVGGNLLSSIFIMVLIIATFTQGVSSMTSVSRFLYALGRESILPVKLFTAIHPKYKTPVANIIFVGVISFAAVFFDLDTAVTFVSFGALTAFTFVNISVIAHYYMKQKERSLKGTFVYLVFPLIGAGFICWLLTLLNKQTLMYGLAWLIIGFIYMAIRKAWITSKDKSSTTRKKLLQQKTMSDNLTD</sequence>
<dbReference type="Pfam" id="PF00324">
    <property type="entry name" value="AA_permease"/>
    <property type="match status" value="1"/>
</dbReference>
<feature type="transmembrane region" description="Helical" evidence="5">
    <location>
        <begin position="411"/>
        <end position="428"/>
    </location>
</feature>
<comment type="caution">
    <text evidence="7">The sequence shown here is derived from an EMBL/GenBank/DDBJ whole genome shotgun (WGS) entry which is preliminary data.</text>
</comment>
<proteinExistence type="predicted"/>
<dbReference type="AlphaFoldDB" id="A0A3S2W3D9"/>
<feature type="transmembrane region" description="Helical" evidence="5">
    <location>
        <begin position="153"/>
        <end position="172"/>
    </location>
</feature>
<keyword evidence="8" id="KW-1185">Reference proteome</keyword>
<keyword evidence="3 5" id="KW-1133">Transmembrane helix</keyword>
<gene>
    <name evidence="7" type="ORF">EM808_15585</name>
</gene>
<organism evidence="7 8">
    <name type="scientific">Niallia taxi</name>
    <dbReference type="NCBI Taxonomy" id="2499688"/>
    <lineage>
        <taxon>Bacteria</taxon>
        <taxon>Bacillati</taxon>
        <taxon>Bacillota</taxon>
        <taxon>Bacilli</taxon>
        <taxon>Bacillales</taxon>
        <taxon>Bacillaceae</taxon>
        <taxon>Niallia</taxon>
    </lineage>
</organism>
<feature type="domain" description="Amino acid permease/ SLC12A" evidence="6">
    <location>
        <begin position="16"/>
        <end position="411"/>
    </location>
</feature>
<feature type="transmembrane region" description="Helical" evidence="5">
    <location>
        <begin position="120"/>
        <end position="141"/>
    </location>
</feature>
<dbReference type="PIRSF" id="PIRSF006060">
    <property type="entry name" value="AA_transporter"/>
    <property type="match status" value="1"/>
</dbReference>
<evidence type="ECO:0000259" key="6">
    <source>
        <dbReference type="Pfam" id="PF00324"/>
    </source>
</evidence>
<feature type="transmembrane region" description="Helical" evidence="5">
    <location>
        <begin position="48"/>
        <end position="66"/>
    </location>
</feature>
<keyword evidence="2 5" id="KW-0812">Transmembrane</keyword>
<evidence type="ECO:0000313" key="7">
    <source>
        <dbReference type="EMBL" id="RVT60924.1"/>
    </source>
</evidence>
<dbReference type="Gene3D" id="1.20.1740.10">
    <property type="entry name" value="Amino acid/polyamine transporter I"/>
    <property type="match status" value="1"/>
</dbReference>
<dbReference type="Proteomes" id="UP000288024">
    <property type="component" value="Unassembled WGS sequence"/>
</dbReference>
<feature type="transmembrane region" description="Helical" evidence="5">
    <location>
        <begin position="330"/>
        <end position="348"/>
    </location>
</feature>
<dbReference type="InterPro" id="IPR004841">
    <property type="entry name" value="AA-permease/SLC12A_dom"/>
</dbReference>